<reference evidence="8" key="1">
    <citation type="submission" date="2019-12" db="EMBL/GenBank/DDBJ databases">
        <authorList>
            <person name="zhang j."/>
            <person name="sun C.M."/>
        </authorList>
    </citation>
    <scope>NUCLEOTIDE SEQUENCE</scope>
    <source>
        <strain evidence="8">NS-1</strain>
    </source>
</reference>
<dbReference type="AlphaFoldDB" id="A0A8A7KFI4"/>
<dbReference type="Pfam" id="PF24986">
    <property type="entry name" value="PRC_RimM"/>
    <property type="match status" value="1"/>
</dbReference>
<evidence type="ECO:0000313" key="8">
    <source>
        <dbReference type="EMBL" id="QTL98458.1"/>
    </source>
</evidence>
<organism evidence="8 9">
    <name type="scientific">Iocasia fonsfrigidae</name>
    <dbReference type="NCBI Taxonomy" id="2682810"/>
    <lineage>
        <taxon>Bacteria</taxon>
        <taxon>Bacillati</taxon>
        <taxon>Bacillota</taxon>
        <taxon>Clostridia</taxon>
        <taxon>Halanaerobiales</taxon>
        <taxon>Halanaerobiaceae</taxon>
        <taxon>Iocasia</taxon>
    </lineage>
</organism>
<feature type="domain" description="Ribosome maturation factor RimM PRC barrel" evidence="7">
    <location>
        <begin position="102"/>
        <end position="164"/>
    </location>
</feature>
<dbReference type="Gene3D" id="2.40.30.60">
    <property type="entry name" value="RimM"/>
    <property type="match status" value="1"/>
</dbReference>
<dbReference type="GO" id="GO:0043022">
    <property type="term" value="F:ribosome binding"/>
    <property type="evidence" value="ECO:0007669"/>
    <property type="project" value="InterPro"/>
</dbReference>
<dbReference type="InterPro" id="IPR011961">
    <property type="entry name" value="RimM"/>
</dbReference>
<evidence type="ECO:0000256" key="3">
    <source>
        <dbReference type="ARBA" id="ARBA00022552"/>
    </source>
</evidence>
<dbReference type="InterPro" id="IPR011033">
    <property type="entry name" value="PRC_barrel-like_sf"/>
</dbReference>
<dbReference type="Pfam" id="PF01782">
    <property type="entry name" value="RimM"/>
    <property type="match status" value="1"/>
</dbReference>
<gene>
    <name evidence="5 8" type="primary">rimM</name>
    <name evidence="8" type="ORF">GM661_11005</name>
</gene>
<comment type="domain">
    <text evidence="5">The PRC barrel domain binds ribosomal protein uS19.</text>
</comment>
<dbReference type="PANTHER" id="PTHR33692">
    <property type="entry name" value="RIBOSOME MATURATION FACTOR RIMM"/>
    <property type="match status" value="1"/>
</dbReference>
<dbReference type="HAMAP" id="MF_00014">
    <property type="entry name" value="Ribosome_mat_RimM"/>
    <property type="match status" value="1"/>
</dbReference>
<dbReference type="GO" id="GO:0005737">
    <property type="term" value="C:cytoplasm"/>
    <property type="evidence" value="ECO:0007669"/>
    <property type="project" value="UniProtKB-SubCell"/>
</dbReference>
<name>A0A8A7KFI4_9FIRM</name>
<dbReference type="GO" id="GO:0005840">
    <property type="term" value="C:ribosome"/>
    <property type="evidence" value="ECO:0007669"/>
    <property type="project" value="InterPro"/>
</dbReference>
<dbReference type="InterPro" id="IPR036976">
    <property type="entry name" value="RimM_N_sf"/>
</dbReference>
<dbReference type="InterPro" id="IPR002676">
    <property type="entry name" value="RimM_N"/>
</dbReference>
<dbReference type="InterPro" id="IPR009000">
    <property type="entry name" value="Transl_B-barrel_sf"/>
</dbReference>
<keyword evidence="4 5" id="KW-0143">Chaperone</keyword>
<dbReference type="EMBL" id="CP046640">
    <property type="protein sequence ID" value="QTL98458.1"/>
    <property type="molecule type" value="Genomic_DNA"/>
</dbReference>
<protein>
    <recommendedName>
        <fullName evidence="5">Ribosome maturation factor RimM</fullName>
    </recommendedName>
</protein>
<keyword evidence="9" id="KW-1185">Reference proteome</keyword>
<dbReference type="KEGG" id="ifn:GM661_11005"/>
<proteinExistence type="inferred from homology"/>
<comment type="subunit">
    <text evidence="5">Binds ribosomal protein uS19.</text>
</comment>
<evidence type="ECO:0000259" key="7">
    <source>
        <dbReference type="Pfam" id="PF24986"/>
    </source>
</evidence>
<dbReference type="InterPro" id="IPR056792">
    <property type="entry name" value="PRC_RimM"/>
</dbReference>
<sequence>MDTKELVKIGRITKNQGNKGEIRVIPLTDHPERFELLESVYLAKGNDIFQKNLEGLRYHKNFLVLKLEGIDNIGQALELRDYFIKIPSEEILPLEENEYYIDDLLGYQVITDSGEKLGEIFDVITTEGTDIFLVRDNNNEYMIPAAREIVIDIDMDKGVMVIKPISGLLEL</sequence>
<evidence type="ECO:0000256" key="1">
    <source>
        <dbReference type="ARBA" id="ARBA00022490"/>
    </source>
</evidence>
<evidence type="ECO:0000256" key="2">
    <source>
        <dbReference type="ARBA" id="ARBA00022517"/>
    </source>
</evidence>
<dbReference type="PANTHER" id="PTHR33692:SF1">
    <property type="entry name" value="RIBOSOME MATURATION FACTOR RIMM"/>
    <property type="match status" value="1"/>
</dbReference>
<comment type="subcellular location">
    <subcellularLocation>
        <location evidence="5">Cytoplasm</location>
    </subcellularLocation>
</comment>
<comment type="function">
    <text evidence="5">An accessory protein needed during the final step in the assembly of 30S ribosomal subunit, possibly for assembly of the head region. Essential for efficient processing of 16S rRNA. May be needed both before and after RbfA during the maturation of 16S rRNA. It has affinity for free ribosomal 30S subunits but not for 70S ribosomes.</text>
</comment>
<feature type="domain" description="RimM N-terminal" evidence="6">
    <location>
        <begin position="9"/>
        <end position="89"/>
    </location>
</feature>
<evidence type="ECO:0000313" key="9">
    <source>
        <dbReference type="Proteomes" id="UP000665020"/>
    </source>
</evidence>
<evidence type="ECO:0000256" key="5">
    <source>
        <dbReference type="HAMAP-Rule" id="MF_00014"/>
    </source>
</evidence>
<dbReference type="Proteomes" id="UP000665020">
    <property type="component" value="Chromosome"/>
</dbReference>
<evidence type="ECO:0000259" key="6">
    <source>
        <dbReference type="Pfam" id="PF01782"/>
    </source>
</evidence>
<dbReference type="SUPFAM" id="SSF50346">
    <property type="entry name" value="PRC-barrel domain"/>
    <property type="match status" value="1"/>
</dbReference>
<accession>A0A8A7KFI4</accession>
<keyword evidence="2 5" id="KW-0690">Ribosome biogenesis</keyword>
<keyword evidence="3 5" id="KW-0698">rRNA processing</keyword>
<dbReference type="GO" id="GO:0042274">
    <property type="term" value="P:ribosomal small subunit biogenesis"/>
    <property type="evidence" value="ECO:0007669"/>
    <property type="project" value="UniProtKB-UniRule"/>
</dbReference>
<dbReference type="Gene3D" id="2.30.30.240">
    <property type="entry name" value="PRC-barrel domain"/>
    <property type="match status" value="1"/>
</dbReference>
<dbReference type="SUPFAM" id="SSF50447">
    <property type="entry name" value="Translation proteins"/>
    <property type="match status" value="1"/>
</dbReference>
<keyword evidence="1 5" id="KW-0963">Cytoplasm</keyword>
<dbReference type="RefSeq" id="WP_230866883.1">
    <property type="nucleotide sequence ID" value="NZ_CP046640.1"/>
</dbReference>
<comment type="similarity">
    <text evidence="5">Belongs to the RimM family.</text>
</comment>
<evidence type="ECO:0000256" key="4">
    <source>
        <dbReference type="ARBA" id="ARBA00023186"/>
    </source>
</evidence>
<dbReference type="GO" id="GO:0006364">
    <property type="term" value="P:rRNA processing"/>
    <property type="evidence" value="ECO:0007669"/>
    <property type="project" value="UniProtKB-UniRule"/>
</dbReference>
<dbReference type="NCBIfam" id="TIGR02273">
    <property type="entry name" value="16S_RimM"/>
    <property type="match status" value="1"/>
</dbReference>